<name>A0A218XFP8_PUNGR</name>
<comment type="caution">
    <text evidence="1">The sequence shown here is derived from an EMBL/GenBank/DDBJ whole genome shotgun (WGS) entry which is preliminary data.</text>
</comment>
<reference evidence="1" key="2">
    <citation type="submission" date="2017-06" db="EMBL/GenBank/DDBJ databases">
        <title>The pomegranate genome and the genomics of punicalagin biosynthesis.</title>
        <authorList>
            <person name="Xu C."/>
        </authorList>
    </citation>
    <scope>NUCLEOTIDE SEQUENCE [LARGE SCALE GENOMIC DNA]</scope>
    <source>
        <tissue evidence="1">Fresh leaf</tissue>
    </source>
</reference>
<dbReference type="EMBL" id="MTKT01001932">
    <property type="protein sequence ID" value="OWM83301.1"/>
    <property type="molecule type" value="Genomic_DNA"/>
</dbReference>
<evidence type="ECO:0000313" key="2">
    <source>
        <dbReference type="EMBL" id="PKI73985.1"/>
    </source>
</evidence>
<evidence type="ECO:0000313" key="1">
    <source>
        <dbReference type="EMBL" id="OWM83301.1"/>
    </source>
</evidence>
<dbReference type="Proteomes" id="UP000233551">
    <property type="component" value="Unassembled WGS sequence"/>
</dbReference>
<reference evidence="2 4" key="3">
    <citation type="submission" date="2017-11" db="EMBL/GenBank/DDBJ databases">
        <title>De-novo sequencing of pomegranate (Punica granatum L.) genome.</title>
        <authorList>
            <person name="Akparov Z."/>
            <person name="Amiraslanov A."/>
            <person name="Hajiyeva S."/>
            <person name="Abbasov M."/>
            <person name="Kaur K."/>
            <person name="Hamwieh A."/>
            <person name="Solovyev V."/>
            <person name="Salamov A."/>
            <person name="Braich B."/>
            <person name="Kosarev P."/>
            <person name="Mahmoud A."/>
            <person name="Hajiyev E."/>
            <person name="Babayeva S."/>
            <person name="Izzatullayeva V."/>
            <person name="Mammadov A."/>
            <person name="Mammadov A."/>
            <person name="Sharifova S."/>
            <person name="Ojaghi J."/>
            <person name="Eynullazada K."/>
            <person name="Bayramov B."/>
            <person name="Abdulazimova A."/>
            <person name="Shahmuradov I."/>
        </authorList>
    </citation>
    <scope>NUCLEOTIDE SEQUENCE [LARGE SCALE GENOMIC DNA]</scope>
    <source>
        <strain evidence="2">AG2017</strain>
        <strain evidence="4">cv. AG2017</strain>
        <tissue evidence="2">Leaf</tissue>
    </source>
</reference>
<organism evidence="1 3">
    <name type="scientific">Punica granatum</name>
    <name type="common">Pomegranate</name>
    <dbReference type="NCBI Taxonomy" id="22663"/>
    <lineage>
        <taxon>Eukaryota</taxon>
        <taxon>Viridiplantae</taxon>
        <taxon>Streptophyta</taxon>
        <taxon>Embryophyta</taxon>
        <taxon>Tracheophyta</taxon>
        <taxon>Spermatophyta</taxon>
        <taxon>Magnoliopsida</taxon>
        <taxon>eudicotyledons</taxon>
        <taxon>Gunneridae</taxon>
        <taxon>Pentapetalae</taxon>
        <taxon>rosids</taxon>
        <taxon>malvids</taxon>
        <taxon>Myrtales</taxon>
        <taxon>Lythraceae</taxon>
        <taxon>Punica</taxon>
    </lineage>
</organism>
<keyword evidence="4" id="KW-1185">Reference proteome</keyword>
<protein>
    <submittedName>
        <fullName evidence="1">Uncharacterized protein</fullName>
    </submittedName>
</protein>
<dbReference type="EMBL" id="PGOL01000243">
    <property type="protein sequence ID" value="PKI73985.1"/>
    <property type="molecule type" value="Genomic_DNA"/>
</dbReference>
<sequence length="145" mass="17125">MIDKPEPLTEEEALYQANQDYIGDMDPELQNVPFDPSTILPAPPSDLPKIWYDYQRETHVRIRIQCMVYLRKTKPFRMSSRRGSAMDSRRSFRGLKPGSRSRRGPMRCLSEIWMMLRPTVMRIRLWMLFSQGFCHNLCLYVFGSS</sequence>
<dbReference type="Proteomes" id="UP000197138">
    <property type="component" value="Unassembled WGS sequence"/>
</dbReference>
<reference evidence="3" key="1">
    <citation type="journal article" date="2017" name="Plant J.">
        <title>The pomegranate (Punica granatum L.) genome and the genomics of punicalagin biosynthesis.</title>
        <authorList>
            <person name="Qin G."/>
            <person name="Xu C."/>
            <person name="Ming R."/>
            <person name="Tang H."/>
            <person name="Guyot R."/>
            <person name="Kramer E.M."/>
            <person name="Hu Y."/>
            <person name="Yi X."/>
            <person name="Qi Y."/>
            <person name="Xu X."/>
            <person name="Gao Z."/>
            <person name="Pan H."/>
            <person name="Jian J."/>
            <person name="Tian Y."/>
            <person name="Yue Z."/>
            <person name="Xu Y."/>
        </authorList>
    </citation>
    <scope>NUCLEOTIDE SEQUENCE [LARGE SCALE GENOMIC DNA]</scope>
    <source>
        <strain evidence="3">cv. Dabenzi</strain>
    </source>
</reference>
<evidence type="ECO:0000313" key="3">
    <source>
        <dbReference type="Proteomes" id="UP000197138"/>
    </source>
</evidence>
<proteinExistence type="predicted"/>
<evidence type="ECO:0000313" key="4">
    <source>
        <dbReference type="Proteomes" id="UP000233551"/>
    </source>
</evidence>
<accession>A0A218XFP8</accession>
<gene>
    <name evidence="1" type="ORF">CDL15_Pgr012782</name>
    <name evidence="2" type="ORF">CRG98_005602</name>
</gene>
<dbReference type="AlphaFoldDB" id="A0A218XFP8"/>